<dbReference type="EMBL" id="CAKOFQ010006802">
    <property type="protein sequence ID" value="CAH1972768.1"/>
    <property type="molecule type" value="Genomic_DNA"/>
</dbReference>
<keyword evidence="1" id="KW-0732">Signal</keyword>
<feature type="chain" id="PRO_5040438412" evidence="1">
    <location>
        <begin position="17"/>
        <end position="128"/>
    </location>
</feature>
<sequence>MNPWANLLMFLPFALSICEEEDNSIMQSKYKEQTSRSCSQTLFKSHFTTPQRNQQVFRPQFNNNFRPRQPFQFNPFNRYSGQSQNQFRTNNHFRPFNPNTQYRVQNNFQIPRNNSNQSTPILFTTTET</sequence>
<accession>A0A9P0KES3</accession>
<evidence type="ECO:0000313" key="2">
    <source>
        <dbReference type="EMBL" id="CAH1972768.1"/>
    </source>
</evidence>
<keyword evidence="3" id="KW-1185">Reference proteome</keyword>
<reference evidence="2" key="1">
    <citation type="submission" date="2022-03" db="EMBL/GenBank/DDBJ databases">
        <authorList>
            <person name="Sayadi A."/>
        </authorList>
    </citation>
    <scope>NUCLEOTIDE SEQUENCE</scope>
</reference>
<dbReference type="AlphaFoldDB" id="A0A9P0KES3"/>
<evidence type="ECO:0000313" key="3">
    <source>
        <dbReference type="Proteomes" id="UP001152888"/>
    </source>
</evidence>
<name>A0A9P0KES3_ACAOB</name>
<feature type="signal peptide" evidence="1">
    <location>
        <begin position="1"/>
        <end position="16"/>
    </location>
</feature>
<protein>
    <submittedName>
        <fullName evidence="2">Uncharacterized protein</fullName>
    </submittedName>
</protein>
<comment type="caution">
    <text evidence="2">The sequence shown here is derived from an EMBL/GenBank/DDBJ whole genome shotgun (WGS) entry which is preliminary data.</text>
</comment>
<gene>
    <name evidence="2" type="ORF">ACAOBT_LOCUS10195</name>
</gene>
<organism evidence="2 3">
    <name type="scientific">Acanthoscelides obtectus</name>
    <name type="common">Bean weevil</name>
    <name type="synonym">Bruchus obtectus</name>
    <dbReference type="NCBI Taxonomy" id="200917"/>
    <lineage>
        <taxon>Eukaryota</taxon>
        <taxon>Metazoa</taxon>
        <taxon>Ecdysozoa</taxon>
        <taxon>Arthropoda</taxon>
        <taxon>Hexapoda</taxon>
        <taxon>Insecta</taxon>
        <taxon>Pterygota</taxon>
        <taxon>Neoptera</taxon>
        <taxon>Endopterygota</taxon>
        <taxon>Coleoptera</taxon>
        <taxon>Polyphaga</taxon>
        <taxon>Cucujiformia</taxon>
        <taxon>Chrysomeloidea</taxon>
        <taxon>Chrysomelidae</taxon>
        <taxon>Bruchinae</taxon>
        <taxon>Bruchini</taxon>
        <taxon>Acanthoscelides</taxon>
    </lineage>
</organism>
<evidence type="ECO:0000256" key="1">
    <source>
        <dbReference type="SAM" id="SignalP"/>
    </source>
</evidence>
<dbReference type="Proteomes" id="UP001152888">
    <property type="component" value="Unassembled WGS sequence"/>
</dbReference>
<proteinExistence type="predicted"/>